<evidence type="ECO:0000313" key="1">
    <source>
        <dbReference type="EMBL" id="VDM79911.1"/>
    </source>
</evidence>
<dbReference type="Proteomes" id="UP000270094">
    <property type="component" value="Unassembled WGS sequence"/>
</dbReference>
<dbReference type="OrthoDB" id="5894183at2759"/>
<dbReference type="AlphaFoldDB" id="A0A3P7J3Y4"/>
<reference evidence="1 2" key="1">
    <citation type="submission" date="2018-11" db="EMBL/GenBank/DDBJ databases">
        <authorList>
            <consortium name="Pathogen Informatics"/>
        </authorList>
    </citation>
    <scope>NUCLEOTIDE SEQUENCE [LARGE SCALE GENOMIC DNA]</scope>
</reference>
<organism evidence="1 2">
    <name type="scientific">Strongylus vulgaris</name>
    <name type="common">Blood worm</name>
    <dbReference type="NCBI Taxonomy" id="40348"/>
    <lineage>
        <taxon>Eukaryota</taxon>
        <taxon>Metazoa</taxon>
        <taxon>Ecdysozoa</taxon>
        <taxon>Nematoda</taxon>
        <taxon>Chromadorea</taxon>
        <taxon>Rhabditida</taxon>
        <taxon>Rhabditina</taxon>
        <taxon>Rhabditomorpha</taxon>
        <taxon>Strongyloidea</taxon>
        <taxon>Strongylidae</taxon>
        <taxon>Strongylus</taxon>
    </lineage>
</organism>
<name>A0A3P7J3Y4_STRVU</name>
<evidence type="ECO:0000313" key="2">
    <source>
        <dbReference type="Proteomes" id="UP000270094"/>
    </source>
</evidence>
<proteinExistence type="predicted"/>
<keyword evidence="2" id="KW-1185">Reference proteome</keyword>
<gene>
    <name evidence="1" type="ORF">SVUK_LOCUS14909</name>
</gene>
<accession>A0A3P7J3Y4</accession>
<sequence length="68" mass="7533">MNDIGGCDKTAYGWHPLSPDGATDDATYASVVKTEFPLDDDMFDISKVIFVPLILTKDPYHVKNLWGS</sequence>
<protein>
    <submittedName>
        <fullName evidence="1">Uncharacterized protein</fullName>
    </submittedName>
</protein>
<dbReference type="EMBL" id="UYYB01106757">
    <property type="protein sequence ID" value="VDM79911.1"/>
    <property type="molecule type" value="Genomic_DNA"/>
</dbReference>